<evidence type="ECO:0000256" key="1">
    <source>
        <dbReference type="ARBA" id="ARBA00009865"/>
    </source>
</evidence>
<dbReference type="GO" id="GO:0004553">
    <property type="term" value="F:hydrolase activity, hydrolyzing O-glycosyl compounds"/>
    <property type="evidence" value="ECO:0007669"/>
    <property type="project" value="InterPro"/>
</dbReference>
<protein>
    <submittedName>
        <fullName evidence="7">Beta-xylosidase</fullName>
    </submittedName>
</protein>
<dbReference type="Pfam" id="PF04616">
    <property type="entry name" value="Glyco_hydro_43"/>
    <property type="match status" value="1"/>
</dbReference>
<feature type="site" description="Important for catalytic activity, responsible for pKa modulation of the active site Glu and correct orientation of both the proton donor and substrate" evidence="4">
    <location>
        <position position="172"/>
    </location>
</feature>
<comment type="similarity">
    <text evidence="1 5">Belongs to the glycosyl hydrolase 43 family.</text>
</comment>
<keyword evidence="2 5" id="KW-0378">Hydrolase</keyword>
<reference evidence="7 8" key="1">
    <citation type="submission" date="2020-07" db="EMBL/GenBank/DDBJ databases">
        <authorList>
            <person name="Partida-Martinez L."/>
            <person name="Huntemann M."/>
            <person name="Clum A."/>
            <person name="Wang J."/>
            <person name="Palaniappan K."/>
            <person name="Ritter S."/>
            <person name="Chen I.-M."/>
            <person name="Stamatis D."/>
            <person name="Reddy T."/>
            <person name="O'Malley R."/>
            <person name="Daum C."/>
            <person name="Shapiro N."/>
            <person name="Ivanova N."/>
            <person name="Kyrpides N."/>
            <person name="Woyke T."/>
        </authorList>
    </citation>
    <scope>NUCLEOTIDE SEQUENCE [LARGE SCALE GENOMIC DNA]</scope>
    <source>
        <strain evidence="7 8">AT2.17</strain>
    </source>
</reference>
<dbReference type="InterPro" id="IPR006710">
    <property type="entry name" value="Glyco_hydro_43"/>
</dbReference>
<dbReference type="SUPFAM" id="SSF75005">
    <property type="entry name" value="Arabinanase/levansucrase/invertase"/>
    <property type="match status" value="1"/>
</dbReference>
<dbReference type="EMBL" id="JACCBW010000001">
    <property type="protein sequence ID" value="NYE35328.1"/>
    <property type="molecule type" value="Genomic_DNA"/>
</dbReference>
<evidence type="ECO:0000256" key="2">
    <source>
        <dbReference type="ARBA" id="ARBA00022801"/>
    </source>
</evidence>
<evidence type="ECO:0000313" key="7">
    <source>
        <dbReference type="EMBL" id="NYE35328.1"/>
    </source>
</evidence>
<gene>
    <name evidence="7" type="ORF">F4692_000432</name>
</gene>
<name>A0A7Y9H045_9ACTN</name>
<dbReference type="InterPro" id="IPR051795">
    <property type="entry name" value="Glycosyl_Hydrlase_43"/>
</dbReference>
<proteinExistence type="inferred from homology"/>
<keyword evidence="6" id="KW-0732">Signal</keyword>
<dbReference type="AlphaFoldDB" id="A0A7Y9H045"/>
<feature type="signal peptide" evidence="6">
    <location>
        <begin position="1"/>
        <end position="27"/>
    </location>
</feature>
<organism evidence="7 8">
    <name type="scientific">Nocardioides cavernae</name>
    <dbReference type="NCBI Taxonomy" id="1921566"/>
    <lineage>
        <taxon>Bacteria</taxon>
        <taxon>Bacillati</taxon>
        <taxon>Actinomycetota</taxon>
        <taxon>Actinomycetes</taxon>
        <taxon>Propionibacteriales</taxon>
        <taxon>Nocardioidaceae</taxon>
        <taxon>Nocardioides</taxon>
    </lineage>
</organism>
<evidence type="ECO:0000256" key="3">
    <source>
        <dbReference type="ARBA" id="ARBA00023295"/>
    </source>
</evidence>
<dbReference type="CDD" id="cd08999">
    <property type="entry name" value="GH43_ABN-like"/>
    <property type="match status" value="1"/>
</dbReference>
<keyword evidence="8" id="KW-1185">Reference proteome</keyword>
<evidence type="ECO:0000256" key="5">
    <source>
        <dbReference type="RuleBase" id="RU361187"/>
    </source>
</evidence>
<accession>A0A7Y9H045</accession>
<evidence type="ECO:0000256" key="6">
    <source>
        <dbReference type="SAM" id="SignalP"/>
    </source>
</evidence>
<feature type="chain" id="PRO_5030965219" evidence="6">
    <location>
        <begin position="28"/>
        <end position="355"/>
    </location>
</feature>
<dbReference type="Proteomes" id="UP000549911">
    <property type="component" value="Unassembled WGS sequence"/>
</dbReference>
<dbReference type="GO" id="GO:0005975">
    <property type="term" value="P:carbohydrate metabolic process"/>
    <property type="evidence" value="ECO:0007669"/>
    <property type="project" value="InterPro"/>
</dbReference>
<dbReference type="PANTHER" id="PTHR42812">
    <property type="entry name" value="BETA-XYLOSIDASE"/>
    <property type="match status" value="1"/>
</dbReference>
<reference evidence="7 8" key="2">
    <citation type="submission" date="2020-08" db="EMBL/GenBank/DDBJ databases">
        <title>The Agave Microbiome: Exploring the role of microbial communities in plant adaptations to desert environments.</title>
        <authorList>
            <person name="Partida-Martinez L.P."/>
        </authorList>
    </citation>
    <scope>NUCLEOTIDE SEQUENCE [LARGE SCALE GENOMIC DNA]</scope>
    <source>
        <strain evidence="7 8">AT2.17</strain>
    </source>
</reference>
<keyword evidence="3 5" id="KW-0326">Glycosidase</keyword>
<evidence type="ECO:0000313" key="8">
    <source>
        <dbReference type="Proteomes" id="UP000549911"/>
    </source>
</evidence>
<dbReference type="InterPro" id="IPR023296">
    <property type="entry name" value="Glyco_hydro_beta-prop_sf"/>
</dbReference>
<comment type="caution">
    <text evidence="7">The sequence shown here is derived from an EMBL/GenBank/DDBJ whole genome shotgun (WGS) entry which is preliminary data.</text>
</comment>
<dbReference type="RefSeq" id="WP_179618000.1">
    <property type="nucleotide sequence ID" value="NZ_JACCBW010000001.1"/>
</dbReference>
<evidence type="ECO:0000256" key="4">
    <source>
        <dbReference type="PIRSR" id="PIRSR606710-2"/>
    </source>
</evidence>
<sequence length="355" mass="38357">MPTRGAARLLVLLLTAGLLHLAAPAGAEPPVPRPVLDVDFPDPAVVATPGGGFVAYATGDRVPHAWSRDADGPWRRGGSLLTHRPTWSREGGVWAVDVARVRGRWLLYYATPVKGMGEHGRCIGVARSASARGPFRPVGSAPLVCPSYADTPTAQDPLLPRDPTLPRAGVIDPSFFRDADGTPYLLYKTDRRPSTVRIVTLTPDGQAVATGTTSVELFRSDGVVENPVLTQRPEGYVMLASEGDWTRCGYRTRWLRSLTLLDWSAAEGGMLLDQDLTGLCGPGGADLVEGRDGEVLAFLHGWTCRDTLLPCRGTGKWDHKPRQRGKRAMYAARLGWEGGVPQVTGWLGPRRPSRS</sequence>
<dbReference type="PANTHER" id="PTHR42812:SF5">
    <property type="entry name" value="ENDO-ARABINASE"/>
    <property type="match status" value="1"/>
</dbReference>
<dbReference type="Gene3D" id="2.115.10.20">
    <property type="entry name" value="Glycosyl hydrolase domain, family 43"/>
    <property type="match status" value="1"/>
</dbReference>